<proteinExistence type="predicted"/>
<organism evidence="2">
    <name type="scientific">freshwater metagenome</name>
    <dbReference type="NCBI Taxonomy" id="449393"/>
    <lineage>
        <taxon>unclassified sequences</taxon>
        <taxon>metagenomes</taxon>
        <taxon>ecological metagenomes</taxon>
    </lineage>
</organism>
<dbReference type="Pfam" id="PF20060">
    <property type="entry name" value="DUF6459"/>
    <property type="match status" value="1"/>
</dbReference>
<gene>
    <name evidence="1" type="ORF">UFOPK2593_00303</name>
    <name evidence="2" type="ORF">UFOPK2894_00088</name>
    <name evidence="3" type="ORF">UFOPK3492_01438</name>
    <name evidence="4" type="ORF">UFOPK4234_00360</name>
</gene>
<sequence>MATALAHTVISTLELDFQPHRRDIGVTLFPTPTLEIVHHAELDLGLEESAFPLHLVSDPDFDPQPTPRAALPHPRIWAGKYSQAALEVLAGRRNVAQLVRWSNRPVYAHLDRRFGQLKGMPRVMKVHLCEPADGIAEASVLFALDQRVRAVAMRLEGLDGRWLTTSFIVG</sequence>
<dbReference type="InterPro" id="IPR045596">
    <property type="entry name" value="DUF6459"/>
</dbReference>
<accession>A0A6J6V0Q8</accession>
<evidence type="ECO:0000313" key="3">
    <source>
        <dbReference type="EMBL" id="CAB4909859.1"/>
    </source>
</evidence>
<reference evidence="2" key="1">
    <citation type="submission" date="2020-05" db="EMBL/GenBank/DDBJ databases">
        <authorList>
            <person name="Chiriac C."/>
            <person name="Salcher M."/>
            <person name="Ghai R."/>
            <person name="Kavagutti S V."/>
        </authorList>
    </citation>
    <scope>NUCLEOTIDE SEQUENCE</scope>
</reference>
<dbReference type="EMBL" id="CAFBQA010000011">
    <property type="protein sequence ID" value="CAB5035844.1"/>
    <property type="molecule type" value="Genomic_DNA"/>
</dbReference>
<evidence type="ECO:0000313" key="1">
    <source>
        <dbReference type="EMBL" id="CAB4695400.1"/>
    </source>
</evidence>
<dbReference type="EMBL" id="CAFBMD010000181">
    <property type="protein sequence ID" value="CAB4909859.1"/>
    <property type="molecule type" value="Genomic_DNA"/>
</dbReference>
<evidence type="ECO:0000313" key="2">
    <source>
        <dbReference type="EMBL" id="CAB4764187.1"/>
    </source>
</evidence>
<evidence type="ECO:0000313" key="4">
    <source>
        <dbReference type="EMBL" id="CAB5035844.1"/>
    </source>
</evidence>
<dbReference type="AlphaFoldDB" id="A0A6J6V0Q8"/>
<dbReference type="EMBL" id="CAEZXW010000010">
    <property type="protein sequence ID" value="CAB4695400.1"/>
    <property type="molecule type" value="Genomic_DNA"/>
</dbReference>
<name>A0A6J6V0Q8_9ZZZZ</name>
<dbReference type="EMBL" id="CAEZZQ010000003">
    <property type="protein sequence ID" value="CAB4764187.1"/>
    <property type="molecule type" value="Genomic_DNA"/>
</dbReference>
<protein>
    <submittedName>
        <fullName evidence="2">Unannotated protein</fullName>
    </submittedName>
</protein>